<proteinExistence type="predicted"/>
<gene>
    <name evidence="1" type="ORF">G9444_2433</name>
</gene>
<evidence type="ECO:0000313" key="1">
    <source>
        <dbReference type="EMBL" id="QIP39677.1"/>
    </source>
</evidence>
<accession>A0A6G9CRP8</accession>
<dbReference type="AlphaFoldDB" id="A0A6G9CRP8"/>
<reference evidence="1 2" key="1">
    <citation type="submission" date="2020-03" db="EMBL/GenBank/DDBJ databases">
        <title>Screen low temperature-resistant strains for efficient degradation of petroleum hydrocarbons under the low temperature.</title>
        <authorList>
            <person name="Wang Y."/>
            <person name="Chen J."/>
        </authorList>
    </citation>
    <scope>NUCLEOTIDE SEQUENCE [LARGE SCALE GENOMIC DNA]</scope>
    <source>
        <strain evidence="1 2">KB1</strain>
    </source>
</reference>
<sequence length="60" mass="6463">MSANHIEALAKALYENGNPQHTAADRAMLGPFEALDLLQQTIWIDLANAAHNHLTQAGAL</sequence>
<protein>
    <submittedName>
        <fullName evidence="1">Uncharacterized protein</fullName>
    </submittedName>
</protein>
<name>A0A6G9CRP8_RHOER</name>
<dbReference type="EMBL" id="CP050124">
    <property type="protein sequence ID" value="QIP39677.1"/>
    <property type="molecule type" value="Genomic_DNA"/>
</dbReference>
<dbReference type="Proteomes" id="UP000502345">
    <property type="component" value="Chromosome"/>
</dbReference>
<dbReference type="RefSeq" id="WP_166502075.1">
    <property type="nucleotide sequence ID" value="NZ_CP050124.1"/>
</dbReference>
<organism evidence="1 2">
    <name type="scientific">Rhodococcus erythropolis</name>
    <name type="common">Arthrobacter picolinophilus</name>
    <dbReference type="NCBI Taxonomy" id="1833"/>
    <lineage>
        <taxon>Bacteria</taxon>
        <taxon>Bacillati</taxon>
        <taxon>Actinomycetota</taxon>
        <taxon>Actinomycetes</taxon>
        <taxon>Mycobacteriales</taxon>
        <taxon>Nocardiaceae</taxon>
        <taxon>Rhodococcus</taxon>
        <taxon>Rhodococcus erythropolis group</taxon>
    </lineage>
</organism>
<evidence type="ECO:0000313" key="2">
    <source>
        <dbReference type="Proteomes" id="UP000502345"/>
    </source>
</evidence>